<reference evidence="1" key="1">
    <citation type="submission" date="2020-09" db="EMBL/GenBank/DDBJ databases">
        <title>A novel bacterium of genus Paenibacillus, isolated from South China Sea.</title>
        <authorList>
            <person name="Huang H."/>
            <person name="Mo K."/>
            <person name="Hu Y."/>
        </authorList>
    </citation>
    <scope>NUCLEOTIDE SEQUENCE</scope>
    <source>
        <strain evidence="1">IB182493</strain>
    </source>
</reference>
<dbReference type="Gene3D" id="1.10.150.240">
    <property type="entry name" value="Putative phosphatase, domain 2"/>
    <property type="match status" value="1"/>
</dbReference>
<dbReference type="SUPFAM" id="SSF56784">
    <property type="entry name" value="HAD-like"/>
    <property type="match status" value="1"/>
</dbReference>
<keyword evidence="2" id="KW-1185">Reference proteome</keyword>
<dbReference type="InterPro" id="IPR023214">
    <property type="entry name" value="HAD_sf"/>
</dbReference>
<evidence type="ECO:0000313" key="1">
    <source>
        <dbReference type="EMBL" id="MBD2871213.1"/>
    </source>
</evidence>
<dbReference type="Proteomes" id="UP000632125">
    <property type="component" value="Unassembled WGS sequence"/>
</dbReference>
<dbReference type="Gene3D" id="3.40.50.1000">
    <property type="entry name" value="HAD superfamily/HAD-like"/>
    <property type="match status" value="1"/>
</dbReference>
<organism evidence="1 2">
    <name type="scientific">Paenibacillus arenilitoris</name>
    <dbReference type="NCBI Taxonomy" id="2772299"/>
    <lineage>
        <taxon>Bacteria</taxon>
        <taxon>Bacillati</taxon>
        <taxon>Bacillota</taxon>
        <taxon>Bacilli</taxon>
        <taxon>Bacillales</taxon>
        <taxon>Paenibacillaceae</taxon>
        <taxon>Paenibacillus</taxon>
    </lineage>
</organism>
<dbReference type="InterPro" id="IPR023198">
    <property type="entry name" value="PGP-like_dom2"/>
</dbReference>
<sequence>MSRPQLVLDIGGVLAANLTPRFWRLAAVEAAVAEQALYRAYKEEMSDRLWTGAISEERFWAWMRSYAPALTDEKARGFIDDSLEPLPALGRLREWSAAADLHVLSNHLRSWVEPVIGPYADVWTSVTISSEVGCRKPHPEIFARVTPHLPPGSAVLFVDDQDKNLRQAALLGWRTLRADEEGAWIEQVLPMLREDRQRPASKEEGT</sequence>
<dbReference type="InterPro" id="IPR036412">
    <property type="entry name" value="HAD-like_sf"/>
</dbReference>
<dbReference type="RefSeq" id="WP_190864789.1">
    <property type="nucleotide sequence ID" value="NZ_JACXIY010000027.1"/>
</dbReference>
<protein>
    <submittedName>
        <fullName evidence="1">Haloacid dehalogenase</fullName>
    </submittedName>
</protein>
<comment type="caution">
    <text evidence="1">The sequence shown here is derived from an EMBL/GenBank/DDBJ whole genome shotgun (WGS) entry which is preliminary data.</text>
</comment>
<name>A0A927CNA3_9BACL</name>
<gene>
    <name evidence="1" type="ORF">IDH41_21740</name>
</gene>
<dbReference type="AlphaFoldDB" id="A0A927CNA3"/>
<accession>A0A927CNA3</accession>
<evidence type="ECO:0000313" key="2">
    <source>
        <dbReference type="Proteomes" id="UP000632125"/>
    </source>
</evidence>
<dbReference type="PANTHER" id="PTHR43611">
    <property type="entry name" value="ALPHA-D-GLUCOSE 1-PHOSPHATE PHOSPHATASE"/>
    <property type="match status" value="1"/>
</dbReference>
<dbReference type="PANTHER" id="PTHR43611:SF3">
    <property type="entry name" value="FLAVIN MONONUCLEOTIDE HYDROLASE 1, CHLOROPLATIC"/>
    <property type="match status" value="1"/>
</dbReference>
<proteinExistence type="predicted"/>
<dbReference type="EMBL" id="JACXIY010000027">
    <property type="protein sequence ID" value="MBD2871213.1"/>
    <property type="molecule type" value="Genomic_DNA"/>
</dbReference>